<accession>U1SCU5</accession>
<proteinExistence type="predicted"/>
<protein>
    <submittedName>
        <fullName evidence="1">Uncharacterized protein</fullName>
    </submittedName>
</protein>
<keyword evidence="2" id="KW-1185">Reference proteome</keyword>
<dbReference type="RefSeq" id="WP_021618649.1">
    <property type="nucleotide sequence ID" value="NZ_KE952646.1"/>
</dbReference>
<name>U1SCU5_9BIFI</name>
<dbReference type="EMBL" id="AWSI01000041">
    <property type="protein sequence ID" value="ERH29738.1"/>
    <property type="molecule type" value="Genomic_DNA"/>
</dbReference>
<dbReference type="Proteomes" id="UP000016519">
    <property type="component" value="Unassembled WGS sequence"/>
</dbReference>
<evidence type="ECO:0000313" key="2">
    <source>
        <dbReference type="Proteomes" id="UP000016519"/>
    </source>
</evidence>
<gene>
    <name evidence="1" type="ORF">HMPREF9244_01538</name>
</gene>
<organism evidence="1 2">
    <name type="scientific">Alloscardovia omnicolens F0580</name>
    <dbReference type="NCBI Taxonomy" id="1321816"/>
    <lineage>
        <taxon>Bacteria</taxon>
        <taxon>Bacillati</taxon>
        <taxon>Actinomycetota</taxon>
        <taxon>Actinomycetes</taxon>
        <taxon>Bifidobacteriales</taxon>
        <taxon>Bifidobacteriaceae</taxon>
        <taxon>Alloscardovia</taxon>
    </lineage>
</organism>
<dbReference type="PATRIC" id="fig|1321816.3.peg.1356"/>
<comment type="caution">
    <text evidence="1">The sequence shown here is derived from an EMBL/GenBank/DDBJ whole genome shotgun (WGS) entry which is preliminary data.</text>
</comment>
<reference evidence="1 2" key="1">
    <citation type="submission" date="2013-08" db="EMBL/GenBank/DDBJ databases">
        <authorList>
            <person name="Weinstock G."/>
            <person name="Sodergren E."/>
            <person name="Wylie T."/>
            <person name="Fulton L."/>
            <person name="Fulton R."/>
            <person name="Fronick C."/>
            <person name="O'Laughlin M."/>
            <person name="Godfrey J."/>
            <person name="Miner T."/>
            <person name="Herter B."/>
            <person name="Appelbaum E."/>
            <person name="Cordes M."/>
            <person name="Lek S."/>
            <person name="Wollam A."/>
            <person name="Pepin K.H."/>
            <person name="Palsikar V.B."/>
            <person name="Mitreva M."/>
            <person name="Wilson R.K."/>
        </authorList>
    </citation>
    <scope>NUCLEOTIDE SEQUENCE [LARGE SCALE GENOMIC DNA]</scope>
    <source>
        <strain evidence="1 2">F0580</strain>
    </source>
</reference>
<dbReference type="AlphaFoldDB" id="U1SCU5"/>
<dbReference type="HOGENOM" id="CLU_2406836_0_0_11"/>
<evidence type="ECO:0000313" key="1">
    <source>
        <dbReference type="EMBL" id="ERH29738.1"/>
    </source>
</evidence>
<sequence length="92" mass="10270">MAFVLENDAKKTFDFKIGKQGKMYHLPLLADLPLTAQVKIAALTRKNETEELIKLLIDVFEKYAPGSTKELTAGMFTQLITAWREASPLAGE</sequence>